<evidence type="ECO:0000313" key="1">
    <source>
        <dbReference type="EMBL" id="CBY07769.1"/>
    </source>
</evidence>
<dbReference type="EMBL" id="FN653027">
    <property type="protein sequence ID" value="CBY07769.1"/>
    <property type="molecule type" value="Genomic_DNA"/>
</dbReference>
<name>E4X6S1_OIKDI</name>
<gene>
    <name evidence="1" type="ORF">GSOID_T00003120001</name>
</gene>
<dbReference type="Proteomes" id="UP000001307">
    <property type="component" value="Unassembled WGS sequence"/>
</dbReference>
<evidence type="ECO:0000313" key="2">
    <source>
        <dbReference type="Proteomes" id="UP000001307"/>
    </source>
</evidence>
<keyword evidence="2" id="KW-1185">Reference proteome</keyword>
<accession>E4X6S1</accession>
<reference evidence="1" key="1">
    <citation type="journal article" date="2010" name="Science">
        <title>Plasticity of animal genome architecture unmasked by rapid evolution of a pelagic tunicate.</title>
        <authorList>
            <person name="Denoeud F."/>
            <person name="Henriet S."/>
            <person name="Mungpakdee S."/>
            <person name="Aury J.M."/>
            <person name="Da Silva C."/>
            <person name="Brinkmann H."/>
            <person name="Mikhaleva J."/>
            <person name="Olsen L.C."/>
            <person name="Jubin C."/>
            <person name="Canestro C."/>
            <person name="Bouquet J.M."/>
            <person name="Danks G."/>
            <person name="Poulain J."/>
            <person name="Campsteijn C."/>
            <person name="Adamski M."/>
            <person name="Cross I."/>
            <person name="Yadetie F."/>
            <person name="Muffato M."/>
            <person name="Louis A."/>
            <person name="Butcher S."/>
            <person name="Tsagkogeorga G."/>
            <person name="Konrad A."/>
            <person name="Singh S."/>
            <person name="Jensen M.F."/>
            <person name="Cong E.H."/>
            <person name="Eikeseth-Otteraa H."/>
            <person name="Noel B."/>
            <person name="Anthouard V."/>
            <person name="Porcel B.M."/>
            <person name="Kachouri-Lafond R."/>
            <person name="Nishino A."/>
            <person name="Ugolini M."/>
            <person name="Chourrout P."/>
            <person name="Nishida H."/>
            <person name="Aasland R."/>
            <person name="Huzurbazar S."/>
            <person name="Westhof E."/>
            <person name="Delsuc F."/>
            <person name="Lehrach H."/>
            <person name="Reinhardt R."/>
            <person name="Weissenbach J."/>
            <person name="Roy S.W."/>
            <person name="Artiguenave F."/>
            <person name="Postlethwait J.H."/>
            <person name="Manak J.R."/>
            <person name="Thompson E.M."/>
            <person name="Jaillon O."/>
            <person name="Du Pasquier L."/>
            <person name="Boudinot P."/>
            <person name="Liberles D.A."/>
            <person name="Volff J.N."/>
            <person name="Philippe H."/>
            <person name="Lenhard B."/>
            <person name="Roest Crollius H."/>
            <person name="Wincker P."/>
            <person name="Chourrout D."/>
        </authorList>
    </citation>
    <scope>NUCLEOTIDE SEQUENCE [LARGE SCALE GENOMIC DNA]</scope>
</reference>
<dbReference type="InParanoid" id="E4X6S1"/>
<protein>
    <submittedName>
        <fullName evidence="1">Uncharacterized protein</fullName>
    </submittedName>
</protein>
<proteinExistence type="predicted"/>
<sequence length="10" mass="1171">MSSGLQHWLL</sequence>
<organism evidence="1">
    <name type="scientific">Oikopleura dioica</name>
    <name type="common">Tunicate</name>
    <dbReference type="NCBI Taxonomy" id="34765"/>
    <lineage>
        <taxon>Eukaryota</taxon>
        <taxon>Metazoa</taxon>
        <taxon>Chordata</taxon>
        <taxon>Tunicata</taxon>
        <taxon>Appendicularia</taxon>
        <taxon>Copelata</taxon>
        <taxon>Oikopleuridae</taxon>
        <taxon>Oikopleura</taxon>
    </lineage>
</organism>